<evidence type="ECO:0000313" key="2">
    <source>
        <dbReference type="EnsemblProtists" id="EKX54869"/>
    </source>
</evidence>
<organism evidence="1">
    <name type="scientific">Guillardia theta (strain CCMP2712)</name>
    <name type="common">Cryptophyte</name>
    <dbReference type="NCBI Taxonomy" id="905079"/>
    <lineage>
        <taxon>Eukaryota</taxon>
        <taxon>Cryptophyceae</taxon>
        <taxon>Pyrenomonadales</taxon>
        <taxon>Geminigeraceae</taxon>
        <taxon>Guillardia</taxon>
    </lineage>
</organism>
<dbReference type="RefSeq" id="XP_005841849.1">
    <property type="nucleotide sequence ID" value="XM_005841792.1"/>
</dbReference>
<dbReference type="GeneID" id="17311497"/>
<evidence type="ECO:0000313" key="1">
    <source>
        <dbReference type="EMBL" id="EKX54869.1"/>
    </source>
</evidence>
<sequence length="90" mass="10346">MANQEAEMTMWQRLQDLLDLDYNYAPWNLEKHEPSRSLQEFSEGLLSPIYAFVSLSQSFDIREEAKIWGDIISDGLKGTREGNSLGFTSK</sequence>
<dbReference type="AlphaFoldDB" id="L1K2P8"/>
<reference evidence="3" key="2">
    <citation type="submission" date="2012-11" db="EMBL/GenBank/DDBJ databases">
        <authorList>
            <person name="Kuo A."/>
            <person name="Curtis B.A."/>
            <person name="Tanifuji G."/>
            <person name="Burki F."/>
            <person name="Gruber A."/>
            <person name="Irimia M."/>
            <person name="Maruyama S."/>
            <person name="Arias M.C."/>
            <person name="Ball S.G."/>
            <person name="Gile G.H."/>
            <person name="Hirakawa Y."/>
            <person name="Hopkins J.F."/>
            <person name="Rensing S.A."/>
            <person name="Schmutz J."/>
            <person name="Symeonidi A."/>
            <person name="Elias M."/>
            <person name="Eveleigh R.J."/>
            <person name="Herman E.K."/>
            <person name="Klute M.J."/>
            <person name="Nakayama T."/>
            <person name="Obornik M."/>
            <person name="Reyes-Prieto A."/>
            <person name="Armbrust E.V."/>
            <person name="Aves S.J."/>
            <person name="Beiko R.G."/>
            <person name="Coutinho P."/>
            <person name="Dacks J.B."/>
            <person name="Durnford D.G."/>
            <person name="Fast N.M."/>
            <person name="Green B.R."/>
            <person name="Grisdale C."/>
            <person name="Hempe F."/>
            <person name="Henrissat B."/>
            <person name="Hoppner M.P."/>
            <person name="Ishida K.-I."/>
            <person name="Kim E."/>
            <person name="Koreny L."/>
            <person name="Kroth P.G."/>
            <person name="Liu Y."/>
            <person name="Malik S.-B."/>
            <person name="Maier U.G."/>
            <person name="McRose D."/>
            <person name="Mock T."/>
            <person name="Neilson J.A."/>
            <person name="Onodera N.T."/>
            <person name="Poole A.M."/>
            <person name="Pritham E.J."/>
            <person name="Richards T.A."/>
            <person name="Rocap G."/>
            <person name="Roy S.W."/>
            <person name="Sarai C."/>
            <person name="Schaack S."/>
            <person name="Shirato S."/>
            <person name="Slamovits C.H."/>
            <person name="Spencer D.F."/>
            <person name="Suzuki S."/>
            <person name="Worden A.Z."/>
            <person name="Zauner S."/>
            <person name="Barry K."/>
            <person name="Bell C."/>
            <person name="Bharti A.K."/>
            <person name="Crow J.A."/>
            <person name="Grimwood J."/>
            <person name="Kramer R."/>
            <person name="Lindquist E."/>
            <person name="Lucas S."/>
            <person name="Salamov A."/>
            <person name="McFadden G.I."/>
            <person name="Lane C.E."/>
            <person name="Keeling P.J."/>
            <person name="Gray M.W."/>
            <person name="Grigoriev I.V."/>
            <person name="Archibald J.M."/>
        </authorList>
    </citation>
    <scope>NUCLEOTIDE SEQUENCE</scope>
    <source>
        <strain evidence="3">CCMP2712</strain>
    </source>
</reference>
<dbReference type="HOGENOM" id="CLU_2445447_0_0_1"/>
<gene>
    <name evidence="1" type="ORF">GUITHDRAFT_149887</name>
</gene>
<reference evidence="1 3" key="1">
    <citation type="journal article" date="2012" name="Nature">
        <title>Algal genomes reveal evolutionary mosaicism and the fate of nucleomorphs.</title>
        <authorList>
            <consortium name="DOE Joint Genome Institute"/>
            <person name="Curtis B.A."/>
            <person name="Tanifuji G."/>
            <person name="Burki F."/>
            <person name="Gruber A."/>
            <person name="Irimia M."/>
            <person name="Maruyama S."/>
            <person name="Arias M.C."/>
            <person name="Ball S.G."/>
            <person name="Gile G.H."/>
            <person name="Hirakawa Y."/>
            <person name="Hopkins J.F."/>
            <person name="Kuo A."/>
            <person name="Rensing S.A."/>
            <person name="Schmutz J."/>
            <person name="Symeonidi A."/>
            <person name="Elias M."/>
            <person name="Eveleigh R.J."/>
            <person name="Herman E.K."/>
            <person name="Klute M.J."/>
            <person name="Nakayama T."/>
            <person name="Obornik M."/>
            <person name="Reyes-Prieto A."/>
            <person name="Armbrust E.V."/>
            <person name="Aves S.J."/>
            <person name="Beiko R.G."/>
            <person name="Coutinho P."/>
            <person name="Dacks J.B."/>
            <person name="Durnford D.G."/>
            <person name="Fast N.M."/>
            <person name="Green B.R."/>
            <person name="Grisdale C.J."/>
            <person name="Hempel F."/>
            <person name="Henrissat B."/>
            <person name="Hoppner M.P."/>
            <person name="Ishida K."/>
            <person name="Kim E."/>
            <person name="Koreny L."/>
            <person name="Kroth P.G."/>
            <person name="Liu Y."/>
            <person name="Malik S.B."/>
            <person name="Maier U.G."/>
            <person name="McRose D."/>
            <person name="Mock T."/>
            <person name="Neilson J.A."/>
            <person name="Onodera N.T."/>
            <person name="Poole A.M."/>
            <person name="Pritham E.J."/>
            <person name="Richards T.A."/>
            <person name="Rocap G."/>
            <person name="Roy S.W."/>
            <person name="Sarai C."/>
            <person name="Schaack S."/>
            <person name="Shirato S."/>
            <person name="Slamovits C.H."/>
            <person name="Spencer D.F."/>
            <person name="Suzuki S."/>
            <person name="Worden A.Z."/>
            <person name="Zauner S."/>
            <person name="Barry K."/>
            <person name="Bell C."/>
            <person name="Bharti A.K."/>
            <person name="Crow J.A."/>
            <person name="Grimwood J."/>
            <person name="Kramer R."/>
            <person name="Lindquist E."/>
            <person name="Lucas S."/>
            <person name="Salamov A."/>
            <person name="McFadden G.I."/>
            <person name="Lane C.E."/>
            <person name="Keeling P.J."/>
            <person name="Gray M.W."/>
            <person name="Grigoriev I.V."/>
            <person name="Archibald J.M."/>
        </authorList>
    </citation>
    <scope>NUCLEOTIDE SEQUENCE</scope>
    <source>
        <strain evidence="1 3">CCMP2712</strain>
    </source>
</reference>
<proteinExistence type="predicted"/>
<dbReference type="EnsemblProtists" id="EKX54869">
    <property type="protein sequence ID" value="EKX54869"/>
    <property type="gene ID" value="GUITHDRAFT_149887"/>
</dbReference>
<dbReference type="Proteomes" id="UP000011087">
    <property type="component" value="Unassembled WGS sequence"/>
</dbReference>
<protein>
    <submittedName>
        <fullName evidence="1 2">Uncharacterized protein</fullName>
    </submittedName>
</protein>
<accession>L1K2P8</accession>
<keyword evidence="3" id="KW-1185">Reference proteome</keyword>
<evidence type="ECO:0000313" key="3">
    <source>
        <dbReference type="Proteomes" id="UP000011087"/>
    </source>
</evidence>
<reference evidence="2" key="3">
    <citation type="submission" date="2015-06" db="UniProtKB">
        <authorList>
            <consortium name="EnsemblProtists"/>
        </authorList>
    </citation>
    <scope>IDENTIFICATION</scope>
</reference>
<dbReference type="KEGG" id="gtt:GUITHDRAFT_149887"/>
<name>L1K2P8_GUITC</name>
<dbReference type="EMBL" id="JH992966">
    <property type="protein sequence ID" value="EKX54869.1"/>
    <property type="molecule type" value="Genomic_DNA"/>
</dbReference>
<dbReference type="PaxDb" id="55529-EKX54869"/>